<evidence type="ECO:0000256" key="2">
    <source>
        <dbReference type="ARBA" id="ARBA00005713"/>
    </source>
</evidence>
<dbReference type="PANTHER" id="PTHR20338">
    <property type="entry name" value="NUCLEAR RESPIRATORY FACTOR 1"/>
    <property type="match status" value="1"/>
</dbReference>
<dbReference type="Proteomes" id="UP000515135">
    <property type="component" value="Unplaced"/>
</dbReference>
<dbReference type="GO" id="GO:0003677">
    <property type="term" value="F:DNA binding"/>
    <property type="evidence" value="ECO:0007669"/>
    <property type="project" value="UniProtKB-KW"/>
</dbReference>
<dbReference type="GO" id="GO:0006357">
    <property type="term" value="P:regulation of transcription by RNA polymerase II"/>
    <property type="evidence" value="ECO:0007669"/>
    <property type="project" value="InterPro"/>
</dbReference>
<dbReference type="InterPro" id="IPR019525">
    <property type="entry name" value="Nrf1_NLS/DNA-bd_dimer"/>
</dbReference>
<organism evidence="9 10">
    <name type="scientific">Branchiostoma belcheri</name>
    <name type="common">Amphioxus</name>
    <dbReference type="NCBI Taxonomy" id="7741"/>
    <lineage>
        <taxon>Eukaryota</taxon>
        <taxon>Metazoa</taxon>
        <taxon>Chordata</taxon>
        <taxon>Cephalochordata</taxon>
        <taxon>Leptocardii</taxon>
        <taxon>Amphioxiformes</taxon>
        <taxon>Branchiostomatidae</taxon>
        <taxon>Branchiostoma</taxon>
    </lineage>
</organism>
<proteinExistence type="inferred from homology"/>
<evidence type="ECO:0000256" key="4">
    <source>
        <dbReference type="ARBA" id="ARBA00023125"/>
    </source>
</evidence>
<evidence type="ECO:0000256" key="5">
    <source>
        <dbReference type="ARBA" id="ARBA00023163"/>
    </source>
</evidence>
<gene>
    <name evidence="10" type="primary">LOC109473477</name>
</gene>
<keyword evidence="9" id="KW-1185">Reference proteome</keyword>
<evidence type="ECO:0000256" key="7">
    <source>
        <dbReference type="SAM" id="MobiDB-lite"/>
    </source>
</evidence>
<dbReference type="Pfam" id="PF10491">
    <property type="entry name" value="Nrf1_DNA-bind"/>
    <property type="match status" value="1"/>
</dbReference>
<evidence type="ECO:0000259" key="8">
    <source>
        <dbReference type="Pfam" id="PF10491"/>
    </source>
</evidence>
<dbReference type="RefSeq" id="XP_019628898.1">
    <property type="nucleotide sequence ID" value="XM_019773339.1"/>
</dbReference>
<evidence type="ECO:0000256" key="1">
    <source>
        <dbReference type="ARBA" id="ARBA00004123"/>
    </source>
</evidence>
<reference evidence="10" key="1">
    <citation type="submission" date="2025-08" db="UniProtKB">
        <authorList>
            <consortium name="RefSeq"/>
        </authorList>
    </citation>
    <scope>IDENTIFICATION</scope>
    <source>
        <tissue evidence="10">Gonad</tissue>
    </source>
</reference>
<dbReference type="OrthoDB" id="10501147at2759"/>
<dbReference type="GeneID" id="109473477"/>
<dbReference type="InterPro" id="IPR039142">
    <property type="entry name" value="NRF1/Ewg"/>
</dbReference>
<evidence type="ECO:0000256" key="6">
    <source>
        <dbReference type="ARBA" id="ARBA00023242"/>
    </source>
</evidence>
<dbReference type="KEGG" id="bbel:109473477"/>
<feature type="compositionally biased region" description="Basic residues" evidence="7">
    <location>
        <begin position="326"/>
        <end position="335"/>
    </location>
</feature>
<comment type="subcellular location">
    <subcellularLocation>
        <location evidence="1">Nucleus</location>
    </subcellularLocation>
</comment>
<keyword evidence="3" id="KW-0805">Transcription regulation</keyword>
<dbReference type="GO" id="GO:0005634">
    <property type="term" value="C:nucleus"/>
    <property type="evidence" value="ECO:0007669"/>
    <property type="project" value="UniProtKB-SubCell"/>
</dbReference>
<keyword evidence="4" id="KW-0238">DNA-binding</keyword>
<protein>
    <submittedName>
        <fullName evidence="10">Uncharacterized protein LOC109473477</fullName>
    </submittedName>
</protein>
<evidence type="ECO:0000313" key="10">
    <source>
        <dbReference type="RefSeq" id="XP_019628898.1"/>
    </source>
</evidence>
<accession>A0A6P4YX81</accession>
<keyword evidence="5" id="KW-0804">Transcription</keyword>
<dbReference type="GO" id="GO:0003700">
    <property type="term" value="F:DNA-binding transcription factor activity"/>
    <property type="evidence" value="ECO:0007669"/>
    <property type="project" value="InterPro"/>
</dbReference>
<name>A0A6P4YX81_BRABE</name>
<feature type="compositionally biased region" description="Basic and acidic residues" evidence="7">
    <location>
        <begin position="189"/>
        <end position="210"/>
    </location>
</feature>
<comment type="similarity">
    <text evidence="2">Belongs to the NRF1/Ewg family.</text>
</comment>
<dbReference type="AlphaFoldDB" id="A0A6P4YX81"/>
<keyword evidence="6" id="KW-0539">Nucleus</keyword>
<feature type="domain" description="Nuclear respiratory factor 1 NLS/DNA-binding dimerisation" evidence="8">
    <location>
        <begin position="75"/>
        <end position="148"/>
    </location>
</feature>
<sequence length="346" mass="38153">MAKSNPNFCRFYREKVCKGLDKLVDQATDGGCPSFAVSMTPNGGLIVHDSTGIFKAFVSDHLREFTEVFCEAEEKRSATSEESSTAVPNNTVILPLPEVRWSQLTNEKMRQLIPCYTKLLTGRGQPGWGKPGMQPSWWPEDRYPWSTIDPKSGVFKKPEGSGYSKEEWQFTLQCVVRAAIVESGFEPDSFYRDGQPKRLHRPDSPDRSRGLDSPGSEDPLDTSSPAGSGGLPDSSLDTFSPAGLPDSPLDTSSPAGSGGLPDSPTSSPAGSDGLPVTPTGRSRQPQRELGNRTLEMQRQPQVNEDIHARRGKKRQADFMTTTCTPKRPRNQRIRNPKMPYTPSTYQ</sequence>
<evidence type="ECO:0000313" key="9">
    <source>
        <dbReference type="Proteomes" id="UP000515135"/>
    </source>
</evidence>
<evidence type="ECO:0000256" key="3">
    <source>
        <dbReference type="ARBA" id="ARBA00023015"/>
    </source>
</evidence>
<feature type="region of interest" description="Disordered" evidence="7">
    <location>
        <begin position="187"/>
        <end position="346"/>
    </location>
</feature>